<evidence type="ECO:0000313" key="1">
    <source>
        <dbReference type="EMBL" id="RNA20084.1"/>
    </source>
</evidence>
<keyword evidence="2" id="KW-1185">Reference proteome</keyword>
<dbReference type="EMBL" id="REGN01003924">
    <property type="protein sequence ID" value="RNA20084.1"/>
    <property type="molecule type" value="Genomic_DNA"/>
</dbReference>
<organism evidence="1 2">
    <name type="scientific">Brachionus plicatilis</name>
    <name type="common">Marine rotifer</name>
    <name type="synonym">Brachionus muelleri</name>
    <dbReference type="NCBI Taxonomy" id="10195"/>
    <lineage>
        <taxon>Eukaryota</taxon>
        <taxon>Metazoa</taxon>
        <taxon>Spiralia</taxon>
        <taxon>Gnathifera</taxon>
        <taxon>Rotifera</taxon>
        <taxon>Eurotatoria</taxon>
        <taxon>Monogononta</taxon>
        <taxon>Pseudotrocha</taxon>
        <taxon>Ploima</taxon>
        <taxon>Brachionidae</taxon>
        <taxon>Brachionus</taxon>
    </lineage>
</organism>
<accession>A0A3M7R9J1</accession>
<gene>
    <name evidence="1" type="ORF">BpHYR1_036087</name>
</gene>
<dbReference type="Proteomes" id="UP000276133">
    <property type="component" value="Unassembled WGS sequence"/>
</dbReference>
<sequence>MVDLNLNFLEICSIQQNRNMIDVLTFNSQNSVNIEDKNIETYFVASFLRATKYVAQYWIYNKK</sequence>
<name>A0A3M7R9J1_BRAPC</name>
<protein>
    <submittedName>
        <fullName evidence="1">Uncharacterized protein</fullName>
    </submittedName>
</protein>
<proteinExistence type="predicted"/>
<comment type="caution">
    <text evidence="1">The sequence shown here is derived from an EMBL/GenBank/DDBJ whole genome shotgun (WGS) entry which is preliminary data.</text>
</comment>
<evidence type="ECO:0000313" key="2">
    <source>
        <dbReference type="Proteomes" id="UP000276133"/>
    </source>
</evidence>
<reference evidence="1 2" key="1">
    <citation type="journal article" date="2018" name="Sci. Rep.">
        <title>Genomic signatures of local adaptation to the degree of environmental predictability in rotifers.</title>
        <authorList>
            <person name="Franch-Gras L."/>
            <person name="Hahn C."/>
            <person name="Garcia-Roger E.M."/>
            <person name="Carmona M.J."/>
            <person name="Serra M."/>
            <person name="Gomez A."/>
        </authorList>
    </citation>
    <scope>NUCLEOTIDE SEQUENCE [LARGE SCALE GENOMIC DNA]</scope>
    <source>
        <strain evidence="1">HYR1</strain>
    </source>
</reference>
<dbReference type="AlphaFoldDB" id="A0A3M7R9J1"/>